<keyword evidence="1" id="KW-1133">Transmembrane helix</keyword>
<evidence type="ECO:0000256" key="1">
    <source>
        <dbReference type="SAM" id="Phobius"/>
    </source>
</evidence>
<name>Q0SK98_RHOJR</name>
<dbReference type="KEGG" id="rha:RHA1_ro00202"/>
<gene>
    <name evidence="2" type="ordered locus">RHA1_ro00202</name>
</gene>
<dbReference type="RefSeq" id="WP_009472754.1">
    <property type="nucleotide sequence ID" value="NC_008268.1"/>
</dbReference>
<feature type="transmembrane region" description="Helical" evidence="1">
    <location>
        <begin position="17"/>
        <end position="45"/>
    </location>
</feature>
<keyword evidence="1" id="KW-0472">Membrane</keyword>
<dbReference type="EMBL" id="CP000431">
    <property type="protein sequence ID" value="ABG92038.1"/>
    <property type="molecule type" value="Genomic_DNA"/>
</dbReference>
<dbReference type="HOGENOM" id="CLU_3122071_0_0_11"/>
<dbReference type="Proteomes" id="UP000008710">
    <property type="component" value="Chromosome"/>
</dbReference>
<proteinExistence type="predicted"/>
<organism evidence="2 3">
    <name type="scientific">Rhodococcus jostii (strain RHA1)</name>
    <dbReference type="NCBI Taxonomy" id="101510"/>
    <lineage>
        <taxon>Bacteria</taxon>
        <taxon>Bacillati</taxon>
        <taxon>Actinomycetota</taxon>
        <taxon>Actinomycetes</taxon>
        <taxon>Mycobacteriales</taxon>
        <taxon>Nocardiaceae</taxon>
        <taxon>Rhodococcus</taxon>
    </lineage>
</organism>
<evidence type="ECO:0000313" key="2">
    <source>
        <dbReference type="EMBL" id="ABG92038.1"/>
    </source>
</evidence>
<accession>Q0SK98</accession>
<reference evidence="3" key="1">
    <citation type="journal article" date="2006" name="Proc. Natl. Acad. Sci. U.S.A.">
        <title>The complete genome of Rhodococcus sp. RHA1 provides insights into a catabolic powerhouse.</title>
        <authorList>
            <person name="McLeod M.P."/>
            <person name="Warren R.L."/>
            <person name="Hsiao W.W.L."/>
            <person name="Araki N."/>
            <person name="Myhre M."/>
            <person name="Fernandes C."/>
            <person name="Miyazawa D."/>
            <person name="Wong W."/>
            <person name="Lillquist A.L."/>
            <person name="Wang D."/>
            <person name="Dosanjh M."/>
            <person name="Hara H."/>
            <person name="Petrescu A."/>
            <person name="Morin R.D."/>
            <person name="Yang G."/>
            <person name="Stott J.M."/>
            <person name="Schein J.E."/>
            <person name="Shin H."/>
            <person name="Smailus D."/>
            <person name="Siddiqui A.S."/>
            <person name="Marra M.A."/>
            <person name="Jones S.J.M."/>
            <person name="Holt R."/>
            <person name="Brinkman F.S.L."/>
            <person name="Miyauchi K."/>
            <person name="Fukuda M."/>
            <person name="Davies J.E."/>
            <person name="Mohn W.W."/>
            <person name="Eltis L.D."/>
        </authorList>
    </citation>
    <scope>NUCLEOTIDE SEQUENCE [LARGE SCALE GENOMIC DNA]</scope>
    <source>
        <strain evidence="3">RHA1</strain>
    </source>
</reference>
<dbReference type="AlphaFoldDB" id="Q0SK98"/>
<protein>
    <submittedName>
        <fullName evidence="2">Uncharacterized protein</fullName>
    </submittedName>
</protein>
<keyword evidence="1" id="KW-0812">Transmembrane</keyword>
<evidence type="ECO:0000313" key="3">
    <source>
        <dbReference type="Proteomes" id="UP000008710"/>
    </source>
</evidence>
<sequence length="50" mass="5005">MAAIKALVSGLSGKAKVALVLILTLEVLLAPVLVVLLLALVVAAVRATAQ</sequence>